<dbReference type="Gene3D" id="1.10.3720.10">
    <property type="entry name" value="MetI-like"/>
    <property type="match status" value="1"/>
</dbReference>
<dbReference type="Proteomes" id="UP000886824">
    <property type="component" value="Unassembled WGS sequence"/>
</dbReference>
<dbReference type="GO" id="GO:0005886">
    <property type="term" value="C:plasma membrane"/>
    <property type="evidence" value="ECO:0007669"/>
    <property type="project" value="UniProtKB-SubCell"/>
</dbReference>
<evidence type="ECO:0000313" key="10">
    <source>
        <dbReference type="Proteomes" id="UP000886824"/>
    </source>
</evidence>
<evidence type="ECO:0000256" key="1">
    <source>
        <dbReference type="ARBA" id="ARBA00004651"/>
    </source>
</evidence>
<dbReference type="SUPFAM" id="SSF160964">
    <property type="entry name" value="MalF N-terminal region-like"/>
    <property type="match status" value="1"/>
</dbReference>
<name>A0A9D1Z3J6_9FIRM</name>
<feature type="transmembrane region" description="Helical" evidence="7">
    <location>
        <begin position="206"/>
        <end position="226"/>
    </location>
</feature>
<feature type="transmembrane region" description="Helical" evidence="7">
    <location>
        <begin position="69"/>
        <end position="90"/>
    </location>
</feature>
<feature type="domain" description="ABC transmembrane type-1" evidence="8">
    <location>
        <begin position="65"/>
        <end position="279"/>
    </location>
</feature>
<reference evidence="9" key="2">
    <citation type="submission" date="2021-04" db="EMBL/GenBank/DDBJ databases">
        <authorList>
            <person name="Gilroy R."/>
        </authorList>
    </citation>
    <scope>NUCLEOTIDE SEQUENCE</scope>
    <source>
        <strain evidence="9">CHK33-7979</strain>
    </source>
</reference>
<comment type="similarity">
    <text evidence="7">Belongs to the binding-protein-dependent transport system permease family.</text>
</comment>
<feature type="transmembrane region" description="Helical" evidence="7">
    <location>
        <begin position="152"/>
        <end position="175"/>
    </location>
</feature>
<gene>
    <name evidence="9" type="ORF">H9826_02610</name>
</gene>
<keyword evidence="6 7" id="KW-0472">Membrane</keyword>
<dbReference type="SUPFAM" id="SSF161098">
    <property type="entry name" value="MetI-like"/>
    <property type="match status" value="1"/>
</dbReference>
<evidence type="ECO:0000256" key="7">
    <source>
        <dbReference type="RuleBase" id="RU363032"/>
    </source>
</evidence>
<evidence type="ECO:0000313" key="9">
    <source>
        <dbReference type="EMBL" id="HIY72856.1"/>
    </source>
</evidence>
<evidence type="ECO:0000256" key="6">
    <source>
        <dbReference type="ARBA" id="ARBA00023136"/>
    </source>
</evidence>
<feature type="transmembrane region" description="Helical" evidence="7">
    <location>
        <begin position="258"/>
        <end position="278"/>
    </location>
</feature>
<sequence>MRRQAAYGIAYITPGMLIFLVFCIAPIFMTVFYSFTEYNLAQPPEWIALENYAKVFTNSQLRRALFNTVIYVIITVPLQTLMAMLVANFLAEYLNNRYGRFLRSIIFIPTLASYVAAASVWEVILASKGGLLNEILGVFGLGPFNWLGEPTSALICVSLVAVWKSVGYFTIIFYAGMMNIDVSVREAALIDGATPRQRFWKITVPLIKPITYLNVTLGIIWSFQAFDIVYKLTGGGPFGATSTVAYIIYAYAFQDFRIGYASAVAVLLLVVILVIHFIQQHFFEGKED</sequence>
<dbReference type="InterPro" id="IPR035906">
    <property type="entry name" value="MetI-like_sf"/>
</dbReference>
<evidence type="ECO:0000256" key="3">
    <source>
        <dbReference type="ARBA" id="ARBA00022475"/>
    </source>
</evidence>
<dbReference type="AlphaFoldDB" id="A0A9D1Z3J6"/>
<dbReference type="EMBL" id="DXCX01000028">
    <property type="protein sequence ID" value="HIY72856.1"/>
    <property type="molecule type" value="Genomic_DNA"/>
</dbReference>
<proteinExistence type="inferred from homology"/>
<protein>
    <submittedName>
        <fullName evidence="9">Sugar ABC transporter permease</fullName>
    </submittedName>
</protein>
<evidence type="ECO:0000256" key="2">
    <source>
        <dbReference type="ARBA" id="ARBA00022448"/>
    </source>
</evidence>
<feature type="transmembrane region" description="Helical" evidence="7">
    <location>
        <begin position="232"/>
        <end position="251"/>
    </location>
</feature>
<dbReference type="CDD" id="cd06261">
    <property type="entry name" value="TM_PBP2"/>
    <property type="match status" value="1"/>
</dbReference>
<comment type="subcellular location">
    <subcellularLocation>
        <location evidence="1 7">Cell membrane</location>
        <topology evidence="1 7">Multi-pass membrane protein</topology>
    </subcellularLocation>
</comment>
<feature type="transmembrane region" description="Helical" evidence="7">
    <location>
        <begin position="12"/>
        <end position="35"/>
    </location>
</feature>
<dbReference type="InterPro" id="IPR000515">
    <property type="entry name" value="MetI-like"/>
</dbReference>
<evidence type="ECO:0000256" key="5">
    <source>
        <dbReference type="ARBA" id="ARBA00022989"/>
    </source>
</evidence>
<keyword evidence="3" id="KW-1003">Cell membrane</keyword>
<dbReference type="Pfam" id="PF00528">
    <property type="entry name" value="BPD_transp_1"/>
    <property type="match status" value="1"/>
</dbReference>
<dbReference type="PANTHER" id="PTHR30193">
    <property type="entry name" value="ABC TRANSPORTER PERMEASE PROTEIN"/>
    <property type="match status" value="1"/>
</dbReference>
<dbReference type="PROSITE" id="PS50928">
    <property type="entry name" value="ABC_TM1"/>
    <property type="match status" value="1"/>
</dbReference>
<dbReference type="GO" id="GO:0055085">
    <property type="term" value="P:transmembrane transport"/>
    <property type="evidence" value="ECO:0007669"/>
    <property type="project" value="InterPro"/>
</dbReference>
<keyword evidence="5 7" id="KW-1133">Transmembrane helix</keyword>
<organism evidence="9 10">
    <name type="scientific">Candidatus Intestinimonas merdavium</name>
    <dbReference type="NCBI Taxonomy" id="2838622"/>
    <lineage>
        <taxon>Bacteria</taxon>
        <taxon>Bacillati</taxon>
        <taxon>Bacillota</taxon>
        <taxon>Clostridia</taxon>
        <taxon>Eubacteriales</taxon>
        <taxon>Intestinimonas</taxon>
    </lineage>
</organism>
<accession>A0A9D1Z3J6</accession>
<dbReference type="PANTHER" id="PTHR30193:SF37">
    <property type="entry name" value="INNER MEMBRANE ABC TRANSPORTER PERMEASE PROTEIN YCJO"/>
    <property type="match status" value="1"/>
</dbReference>
<feature type="transmembrane region" description="Helical" evidence="7">
    <location>
        <begin position="102"/>
        <end position="124"/>
    </location>
</feature>
<comment type="caution">
    <text evidence="9">The sequence shown here is derived from an EMBL/GenBank/DDBJ whole genome shotgun (WGS) entry which is preliminary data.</text>
</comment>
<evidence type="ECO:0000259" key="8">
    <source>
        <dbReference type="PROSITE" id="PS50928"/>
    </source>
</evidence>
<evidence type="ECO:0000256" key="4">
    <source>
        <dbReference type="ARBA" id="ARBA00022692"/>
    </source>
</evidence>
<keyword evidence="2 7" id="KW-0813">Transport</keyword>
<reference evidence="9" key="1">
    <citation type="journal article" date="2021" name="PeerJ">
        <title>Extensive microbial diversity within the chicken gut microbiome revealed by metagenomics and culture.</title>
        <authorList>
            <person name="Gilroy R."/>
            <person name="Ravi A."/>
            <person name="Getino M."/>
            <person name="Pursley I."/>
            <person name="Horton D.L."/>
            <person name="Alikhan N.F."/>
            <person name="Baker D."/>
            <person name="Gharbi K."/>
            <person name="Hall N."/>
            <person name="Watson M."/>
            <person name="Adriaenssens E.M."/>
            <person name="Foster-Nyarko E."/>
            <person name="Jarju S."/>
            <person name="Secka A."/>
            <person name="Antonio M."/>
            <person name="Oren A."/>
            <person name="Chaudhuri R.R."/>
            <person name="La Ragione R."/>
            <person name="Hildebrand F."/>
            <person name="Pallen M.J."/>
        </authorList>
    </citation>
    <scope>NUCLEOTIDE SEQUENCE</scope>
    <source>
        <strain evidence="9">CHK33-7979</strain>
    </source>
</reference>
<keyword evidence="4 7" id="KW-0812">Transmembrane</keyword>
<dbReference type="InterPro" id="IPR051393">
    <property type="entry name" value="ABC_transporter_permease"/>
</dbReference>